<feature type="domain" description="Tyrosinase copper-binding" evidence="3">
    <location>
        <begin position="152"/>
        <end position="378"/>
    </location>
</feature>
<dbReference type="AlphaFoldDB" id="A0A2J0YX98"/>
<keyword evidence="2" id="KW-0186">Copper</keyword>
<name>A0A2J0YX98_RHIML</name>
<gene>
    <name evidence="4" type="ORF">CEJ86_24550</name>
</gene>
<evidence type="ECO:0000313" key="5">
    <source>
        <dbReference type="Proteomes" id="UP000231987"/>
    </source>
</evidence>
<dbReference type="Proteomes" id="UP000231987">
    <property type="component" value="Unassembled WGS sequence"/>
</dbReference>
<dbReference type="Gene3D" id="1.10.1280.10">
    <property type="entry name" value="Di-copper center containing domain from catechol oxidase"/>
    <property type="match status" value="1"/>
</dbReference>
<dbReference type="PRINTS" id="PR00092">
    <property type="entry name" value="TYROSINASE"/>
</dbReference>
<evidence type="ECO:0000313" key="4">
    <source>
        <dbReference type="EMBL" id="PJR12764.1"/>
    </source>
</evidence>
<accession>A0A2J0YX98</accession>
<dbReference type="GO" id="GO:0016491">
    <property type="term" value="F:oxidoreductase activity"/>
    <property type="evidence" value="ECO:0007669"/>
    <property type="project" value="InterPro"/>
</dbReference>
<dbReference type="InterPro" id="IPR008922">
    <property type="entry name" value="Di-copper_centre_dom_sf"/>
</dbReference>
<reference evidence="4 5" key="1">
    <citation type="submission" date="2017-06" db="EMBL/GenBank/DDBJ databases">
        <title>Ensifer strains isolated from leguminous trees and herbs display diverse denitrification phenotypes with some acting as strong N2O sinks.</title>
        <authorList>
            <person name="Woliy K."/>
            <person name="Mania D."/>
            <person name="Bakken L.R."/>
            <person name="Frostegard A."/>
        </authorList>
    </citation>
    <scope>NUCLEOTIDE SEQUENCE [LARGE SCALE GENOMIC DNA]</scope>
    <source>
        <strain evidence="4 5">AC50a</strain>
    </source>
</reference>
<dbReference type="EMBL" id="NJGD01000014">
    <property type="protein sequence ID" value="PJR12764.1"/>
    <property type="molecule type" value="Genomic_DNA"/>
</dbReference>
<keyword evidence="1" id="KW-0479">Metal-binding</keyword>
<dbReference type="GO" id="GO:0046872">
    <property type="term" value="F:metal ion binding"/>
    <property type="evidence" value="ECO:0007669"/>
    <property type="project" value="UniProtKB-KW"/>
</dbReference>
<dbReference type="PANTHER" id="PTHR11474">
    <property type="entry name" value="TYROSINASE FAMILY MEMBER"/>
    <property type="match status" value="1"/>
</dbReference>
<dbReference type="SUPFAM" id="SSF48056">
    <property type="entry name" value="Di-copper centre-containing domain"/>
    <property type="match status" value="1"/>
</dbReference>
<protein>
    <submittedName>
        <fullName evidence="4">Tyrosinase</fullName>
    </submittedName>
</protein>
<dbReference type="InterPro" id="IPR002227">
    <property type="entry name" value="Tyrosinase_Cu-bd"/>
</dbReference>
<dbReference type="InterPro" id="IPR050316">
    <property type="entry name" value="Tyrosinase/Hemocyanin"/>
</dbReference>
<comment type="caution">
    <text evidence="4">The sequence shown here is derived from an EMBL/GenBank/DDBJ whole genome shotgun (WGS) entry which is preliminary data.</text>
</comment>
<proteinExistence type="predicted"/>
<organism evidence="4 5">
    <name type="scientific">Rhizobium meliloti</name>
    <name type="common">Ensifer meliloti</name>
    <name type="synonym">Sinorhizobium meliloti</name>
    <dbReference type="NCBI Taxonomy" id="382"/>
    <lineage>
        <taxon>Bacteria</taxon>
        <taxon>Pseudomonadati</taxon>
        <taxon>Pseudomonadota</taxon>
        <taxon>Alphaproteobacteria</taxon>
        <taxon>Hyphomicrobiales</taxon>
        <taxon>Rhizobiaceae</taxon>
        <taxon>Sinorhizobium/Ensifer group</taxon>
        <taxon>Sinorhizobium</taxon>
    </lineage>
</organism>
<sequence>MIIAKPTWDADVKNLFVAPFWIAPDRRDDVARQWIGCMRGYFIDLDEVASIKEWSVTIYNHLASRNMPLTTDTSQFWPIDALETFRLWVNQGWRINEASPLDPANRIPPPDLPQQVKRVRPDIRSLSAGEIDAYRAKLDDVMQIGNPDSGSPWQRYAYVHTNWCLHYQEAFALWHRAYLLYLEELIDHAIPYWDWMAENASVDGSPEAGIPQPFLDETYIHPVSGEKRPNPLRYAAAKDGNSKLCAIGKMTGPDCRYVQRNLLFYTSGETDREERTKLYAMARIFQRQVVDALKFGTFSTPQGFPGYPWANIQEFTPPQPDDLYPYRDVNFDGLFEQPHDNYHGWLGPDMGDNAYTAFDPLFSSYHANIDRMLEVWIRNHPDAQFTTQTPLQPFLGPGAREVSFSSADHWRYTSLGQMAQDSRSIGYDYGEPVARQFQGVTSLPQARRASASESILERGPWVVFDGVRCTHDSYVIDVFINLPEPTQRDAAWGNKHYVGRFSRIGMGIVDNKGRCITHGVSRLLNAGPSIRALELQQSDEPQISFIVSHLDSGRVLTAEEYQALPGFIPKLIWGDPRQTVVSRTRNSGGCCMQ</sequence>
<dbReference type="Pfam" id="PF00264">
    <property type="entry name" value="Tyrosinase"/>
    <property type="match status" value="1"/>
</dbReference>
<dbReference type="PANTHER" id="PTHR11474:SF76">
    <property type="entry name" value="SHKT DOMAIN-CONTAINING PROTEIN"/>
    <property type="match status" value="1"/>
</dbReference>
<evidence type="ECO:0000256" key="1">
    <source>
        <dbReference type="ARBA" id="ARBA00022723"/>
    </source>
</evidence>
<evidence type="ECO:0000259" key="3">
    <source>
        <dbReference type="Pfam" id="PF00264"/>
    </source>
</evidence>
<evidence type="ECO:0000256" key="2">
    <source>
        <dbReference type="ARBA" id="ARBA00023008"/>
    </source>
</evidence>